<reference evidence="1" key="2">
    <citation type="journal article" date="2015" name="Data Brief">
        <title>Shoot transcriptome of the giant reed, Arundo donax.</title>
        <authorList>
            <person name="Barrero R.A."/>
            <person name="Guerrero F.D."/>
            <person name="Moolhuijzen P."/>
            <person name="Goolsby J.A."/>
            <person name="Tidwell J."/>
            <person name="Bellgard S.E."/>
            <person name="Bellgard M.I."/>
        </authorList>
    </citation>
    <scope>NUCLEOTIDE SEQUENCE</scope>
    <source>
        <tissue evidence="1">Shoot tissue taken approximately 20 cm above the soil surface</tissue>
    </source>
</reference>
<sequence>MFQWGIEATIQLDFLEVPEGGFDIQMCGYTTIRKNYYAFIDKTCECDSFIRSTGRLPQYFVAAMQMGDNFLVDFTEGKQPLIFKSTLHGSEQKEYSFHNGALVSVKVSWSTASN</sequence>
<reference evidence="1" key="1">
    <citation type="submission" date="2014-09" db="EMBL/GenBank/DDBJ databases">
        <authorList>
            <person name="Magalhaes I.L.F."/>
            <person name="Oliveira U."/>
            <person name="Santos F.R."/>
            <person name="Vidigal T.H.D.A."/>
            <person name="Brescovit A.D."/>
            <person name="Santos A.J."/>
        </authorList>
    </citation>
    <scope>NUCLEOTIDE SEQUENCE</scope>
    <source>
        <tissue evidence="1">Shoot tissue taken approximately 20 cm above the soil surface</tissue>
    </source>
</reference>
<organism evidence="1">
    <name type="scientific">Arundo donax</name>
    <name type="common">Giant reed</name>
    <name type="synonym">Donax arundinaceus</name>
    <dbReference type="NCBI Taxonomy" id="35708"/>
    <lineage>
        <taxon>Eukaryota</taxon>
        <taxon>Viridiplantae</taxon>
        <taxon>Streptophyta</taxon>
        <taxon>Embryophyta</taxon>
        <taxon>Tracheophyta</taxon>
        <taxon>Spermatophyta</taxon>
        <taxon>Magnoliopsida</taxon>
        <taxon>Liliopsida</taxon>
        <taxon>Poales</taxon>
        <taxon>Poaceae</taxon>
        <taxon>PACMAD clade</taxon>
        <taxon>Arundinoideae</taxon>
        <taxon>Arundineae</taxon>
        <taxon>Arundo</taxon>
    </lineage>
</organism>
<accession>A0A0A9D7T1</accession>
<dbReference type="AlphaFoldDB" id="A0A0A9D7T1"/>
<proteinExistence type="predicted"/>
<name>A0A0A9D7T1_ARUDO</name>
<dbReference type="EMBL" id="GBRH01214019">
    <property type="protein sequence ID" value="JAD83876.1"/>
    <property type="molecule type" value="Transcribed_RNA"/>
</dbReference>
<evidence type="ECO:0000313" key="1">
    <source>
        <dbReference type="EMBL" id="JAD83876.1"/>
    </source>
</evidence>
<protein>
    <submittedName>
        <fullName evidence="1">Uncharacterized protein</fullName>
    </submittedName>
</protein>